<evidence type="ECO:0000313" key="2">
    <source>
        <dbReference type="Proteomes" id="UP000004756"/>
    </source>
</evidence>
<sequence length="44" mass="4945">MRKQKRGKAGGRWVPISFFECEGLRAPAQGGCRENRVVKPSGIW</sequence>
<dbReference type="AlphaFoldDB" id="C0CYJ6"/>
<protein>
    <submittedName>
        <fullName evidence="1">Uncharacterized protein</fullName>
    </submittedName>
</protein>
<accession>C0CYJ6</accession>
<comment type="caution">
    <text evidence="1">The sequence shown here is derived from an EMBL/GenBank/DDBJ whole genome shotgun (WGS) entry which is preliminary data.</text>
</comment>
<evidence type="ECO:0000313" key="1">
    <source>
        <dbReference type="EMBL" id="EEG55849.1"/>
    </source>
</evidence>
<reference evidence="1 2" key="2">
    <citation type="submission" date="2009-02" db="EMBL/GenBank/DDBJ databases">
        <title>Draft genome sequence of Clostridium asparagiforme (DSM 15981).</title>
        <authorList>
            <person name="Sudarsanam P."/>
            <person name="Ley R."/>
            <person name="Guruge J."/>
            <person name="Turnbaugh P.J."/>
            <person name="Mahowald M."/>
            <person name="Liep D."/>
            <person name="Gordon J."/>
        </authorList>
    </citation>
    <scope>NUCLEOTIDE SEQUENCE [LARGE SCALE GENOMIC DNA]</scope>
    <source>
        <strain evidence="1 2">DSM 15981</strain>
    </source>
</reference>
<proteinExistence type="predicted"/>
<name>C0CYJ6_9FIRM</name>
<organism evidence="1 2">
    <name type="scientific">[Clostridium] asparagiforme DSM 15981</name>
    <dbReference type="NCBI Taxonomy" id="518636"/>
    <lineage>
        <taxon>Bacteria</taxon>
        <taxon>Bacillati</taxon>
        <taxon>Bacillota</taxon>
        <taxon>Clostridia</taxon>
        <taxon>Lachnospirales</taxon>
        <taxon>Lachnospiraceae</taxon>
        <taxon>Enterocloster</taxon>
    </lineage>
</organism>
<dbReference type="EMBL" id="ACCJ01000115">
    <property type="protein sequence ID" value="EEG55849.1"/>
    <property type="molecule type" value="Genomic_DNA"/>
</dbReference>
<gene>
    <name evidence="1" type="ORF">CLOSTASPAR_02072</name>
</gene>
<keyword evidence="2" id="KW-1185">Reference proteome</keyword>
<dbReference type="Proteomes" id="UP000004756">
    <property type="component" value="Unassembled WGS sequence"/>
</dbReference>
<reference evidence="1 2" key="1">
    <citation type="submission" date="2009-01" db="EMBL/GenBank/DDBJ databases">
        <authorList>
            <person name="Fulton L."/>
            <person name="Clifton S."/>
            <person name="Fulton B."/>
            <person name="Xu J."/>
            <person name="Minx P."/>
            <person name="Pepin K.H."/>
            <person name="Johnson M."/>
            <person name="Bhonagiri V."/>
            <person name="Nash W.E."/>
            <person name="Mardis E.R."/>
            <person name="Wilson R.K."/>
        </authorList>
    </citation>
    <scope>NUCLEOTIDE SEQUENCE [LARGE SCALE GENOMIC DNA]</scope>
    <source>
        <strain evidence="1 2">DSM 15981</strain>
    </source>
</reference>
<dbReference type="HOGENOM" id="CLU_3214246_0_0_9"/>